<reference evidence="7 8" key="1">
    <citation type="submission" date="2020-08" db="EMBL/GenBank/DDBJ databases">
        <title>Genomic Encyclopedia of Type Strains, Phase IV (KMG-IV): sequencing the most valuable type-strain genomes for metagenomic binning, comparative biology and taxonomic classification.</title>
        <authorList>
            <person name="Goeker M."/>
        </authorList>
    </citation>
    <scope>NUCLEOTIDE SEQUENCE [LARGE SCALE GENOMIC DNA]</scope>
    <source>
        <strain evidence="7 8">DSM 28101</strain>
    </source>
</reference>
<evidence type="ECO:0000256" key="1">
    <source>
        <dbReference type="ARBA" id="ARBA00022723"/>
    </source>
</evidence>
<gene>
    <name evidence="7" type="ORF">GGR30_004423</name>
</gene>
<dbReference type="InterPro" id="IPR004843">
    <property type="entry name" value="Calcineurin-like_PHP"/>
</dbReference>
<feature type="region of interest" description="Disordered" evidence="5">
    <location>
        <begin position="421"/>
        <end position="442"/>
    </location>
</feature>
<dbReference type="PANTHER" id="PTHR42988">
    <property type="entry name" value="PHOSPHOHYDROLASE"/>
    <property type="match status" value="1"/>
</dbReference>
<dbReference type="InterPro" id="IPR050884">
    <property type="entry name" value="CNP_phosphodiesterase-III"/>
</dbReference>
<evidence type="ECO:0000313" key="7">
    <source>
        <dbReference type="EMBL" id="MBB4124465.1"/>
    </source>
</evidence>
<sequence>MAKNGFILHVADPHLFEKEPARGFHDLKASVEGVTQDTKEETFKLTLELLDKRLAKEGIKLDAVVFTGDAQDRFSSGGHTWLRDTLLEVFKDRGITKKNIVATPGNHDVDRNLLAGNPARFKEFIEVWRNGESVTPWLDVTDNAESSLAHRFENEGKTFEIYPINSSQWSQTKLKAPASIFSMLPELTKSLTGVEPDLVKKAYDEVILPKVEELLSADIARISPDQLFYLSNLMQHSGRDERRLRIVALHHHLTAPNVSEEFRAFNDITDLSLLREFLRENEVDVVIHGHKHVENLTYDYVYPSDGGSLDRPPHRMMVISGGALEVAKGASPLRLIKLSGLPGAPEVEVETIPLATRGLSLKRGPSLKGRVWRENHAVAGGPVIIKGTDINEVYIRAVRAAQEEARGGMLIVHLDLPNTTTEDRENLPFPRSYPDPDSEPSGSAEHAWVRDLVSWWQLPRSTLEERIPYIHGTRLERFAGRFNQIKRLTSLLRQNKTTSRGIATLVDPTRDFTADGSKEDFASFCLIQFKWHVDKVGGRNLLDCIGYYRAQEFKHWWPINVAELRELQQQVAAAVDGEPGRITTIAADARAVLTRAPGQVAVPVIDRWLDQAPEKLAGLATLLAGASSIPNGTEIKTAWSEFLASQASAAETSNYNPEGVPVAVDGLQMLARLIEEFSTDQADANELRVTLRSLAAQNERYEKSARNRAAYDTWAPMASYYLGKLADLTRPMMSKSEEQGTESSSALAAREQ</sequence>
<feature type="region of interest" description="Disordered" evidence="5">
    <location>
        <begin position="732"/>
        <end position="752"/>
    </location>
</feature>
<evidence type="ECO:0000256" key="3">
    <source>
        <dbReference type="ARBA" id="ARBA00023004"/>
    </source>
</evidence>
<dbReference type="SUPFAM" id="SSF56300">
    <property type="entry name" value="Metallo-dependent phosphatases"/>
    <property type="match status" value="1"/>
</dbReference>
<dbReference type="Pfam" id="PF00149">
    <property type="entry name" value="Metallophos"/>
    <property type="match status" value="1"/>
</dbReference>
<dbReference type="Proteomes" id="UP000530571">
    <property type="component" value="Unassembled WGS sequence"/>
</dbReference>
<dbReference type="EMBL" id="JACIDZ010000023">
    <property type="protein sequence ID" value="MBB4124465.1"/>
    <property type="molecule type" value="Genomic_DNA"/>
</dbReference>
<keyword evidence="1" id="KW-0479">Metal-binding</keyword>
<accession>A0A7W6PC03</accession>
<dbReference type="PANTHER" id="PTHR42988:SF2">
    <property type="entry name" value="CYCLIC NUCLEOTIDE PHOSPHODIESTERASE CBUA0032-RELATED"/>
    <property type="match status" value="1"/>
</dbReference>
<keyword evidence="8" id="KW-1185">Reference proteome</keyword>
<evidence type="ECO:0000259" key="6">
    <source>
        <dbReference type="Pfam" id="PF00149"/>
    </source>
</evidence>
<dbReference type="Gene3D" id="3.30.572.10">
    <property type="entry name" value="Thymidylate synthase/dCMP hydroxymethylase domain"/>
    <property type="match status" value="1"/>
</dbReference>
<dbReference type="InterPro" id="IPR036926">
    <property type="entry name" value="Thymidate_synth/dCMP_Mease_sf"/>
</dbReference>
<dbReference type="GO" id="GO:0016787">
    <property type="term" value="F:hydrolase activity"/>
    <property type="evidence" value="ECO:0007669"/>
    <property type="project" value="UniProtKB-KW"/>
</dbReference>
<evidence type="ECO:0000256" key="5">
    <source>
        <dbReference type="SAM" id="MobiDB-lite"/>
    </source>
</evidence>
<dbReference type="RefSeq" id="WP_183491168.1">
    <property type="nucleotide sequence ID" value="NZ_JACIDZ010000023.1"/>
</dbReference>
<proteinExistence type="inferred from homology"/>
<dbReference type="SUPFAM" id="SSF55831">
    <property type="entry name" value="Thymidylate synthase/dCMP hydroxymethylase"/>
    <property type="match status" value="1"/>
</dbReference>
<dbReference type="AlphaFoldDB" id="A0A7W6PC03"/>
<keyword evidence="2" id="KW-0378">Hydrolase</keyword>
<comment type="caution">
    <text evidence="7">The sequence shown here is derived from an EMBL/GenBank/DDBJ whole genome shotgun (WGS) entry which is preliminary data.</text>
</comment>
<comment type="similarity">
    <text evidence="4">Belongs to the cyclic nucleotide phosphodiesterase class-III family.</text>
</comment>
<dbReference type="Gene3D" id="3.60.21.10">
    <property type="match status" value="1"/>
</dbReference>
<dbReference type="GO" id="GO:0046872">
    <property type="term" value="F:metal ion binding"/>
    <property type="evidence" value="ECO:0007669"/>
    <property type="project" value="UniProtKB-KW"/>
</dbReference>
<evidence type="ECO:0000313" key="8">
    <source>
        <dbReference type="Proteomes" id="UP000530571"/>
    </source>
</evidence>
<name>A0A7W6PC03_9HYPH</name>
<feature type="domain" description="Calcineurin-like phosphoesterase" evidence="6">
    <location>
        <begin position="7"/>
        <end position="293"/>
    </location>
</feature>
<keyword evidence="3" id="KW-0408">Iron</keyword>
<evidence type="ECO:0000256" key="4">
    <source>
        <dbReference type="ARBA" id="ARBA00025742"/>
    </source>
</evidence>
<protein>
    <submittedName>
        <fullName evidence="7">3',5'-cyclic AMP phosphodiesterase CpdA</fullName>
    </submittedName>
</protein>
<organism evidence="7 8">
    <name type="scientific">Martelella radicis</name>
    <dbReference type="NCBI Taxonomy" id="1397476"/>
    <lineage>
        <taxon>Bacteria</taxon>
        <taxon>Pseudomonadati</taxon>
        <taxon>Pseudomonadota</taxon>
        <taxon>Alphaproteobacteria</taxon>
        <taxon>Hyphomicrobiales</taxon>
        <taxon>Aurantimonadaceae</taxon>
        <taxon>Martelella</taxon>
    </lineage>
</organism>
<dbReference type="InterPro" id="IPR029052">
    <property type="entry name" value="Metallo-depent_PP-like"/>
</dbReference>
<evidence type="ECO:0000256" key="2">
    <source>
        <dbReference type="ARBA" id="ARBA00022801"/>
    </source>
</evidence>